<dbReference type="Proteomes" id="UP000578077">
    <property type="component" value="Unassembled WGS sequence"/>
</dbReference>
<dbReference type="Pfam" id="PF01471">
    <property type="entry name" value="PG_binding_1"/>
    <property type="match status" value="1"/>
</dbReference>
<evidence type="ECO:0000313" key="6">
    <source>
        <dbReference type="EMBL" id="MBB5997749.1"/>
    </source>
</evidence>
<protein>
    <submittedName>
        <fullName evidence="6">Peptidoglycan hydrolase-like protein with peptidoglycan-binding domain</fullName>
    </submittedName>
</protein>
<name>A0A841E8V1_9ACTN</name>
<comment type="caution">
    <text evidence="6">The sequence shown here is derived from an EMBL/GenBank/DDBJ whole genome shotgun (WGS) entry which is preliminary data.</text>
</comment>
<feature type="compositionally biased region" description="Basic and acidic residues" evidence="3">
    <location>
        <begin position="1"/>
        <end position="18"/>
    </location>
</feature>
<evidence type="ECO:0000256" key="1">
    <source>
        <dbReference type="ARBA" id="ARBA00004196"/>
    </source>
</evidence>
<dbReference type="SUPFAM" id="SSF47090">
    <property type="entry name" value="PGBD-like"/>
    <property type="match status" value="1"/>
</dbReference>
<evidence type="ECO:0000256" key="4">
    <source>
        <dbReference type="SAM" id="Phobius"/>
    </source>
</evidence>
<feature type="region of interest" description="Disordered" evidence="3">
    <location>
        <begin position="86"/>
        <end position="140"/>
    </location>
</feature>
<dbReference type="InterPro" id="IPR036365">
    <property type="entry name" value="PGBD-like_sf"/>
</dbReference>
<dbReference type="Gene3D" id="1.10.101.10">
    <property type="entry name" value="PGBD-like superfamily/PGBD"/>
    <property type="match status" value="1"/>
</dbReference>
<dbReference type="Gene3D" id="2.40.420.20">
    <property type="match status" value="1"/>
</dbReference>
<evidence type="ECO:0000256" key="2">
    <source>
        <dbReference type="ARBA" id="ARBA00023054"/>
    </source>
</evidence>
<dbReference type="InterPro" id="IPR002477">
    <property type="entry name" value="Peptidoglycan-bd-like"/>
</dbReference>
<dbReference type="GO" id="GO:0030313">
    <property type="term" value="C:cell envelope"/>
    <property type="evidence" value="ECO:0007669"/>
    <property type="project" value="UniProtKB-SubCell"/>
</dbReference>
<sequence length="408" mass="41908">MRDTTPEGGGSREPEDAVVRGASEGAASAEGGTRDTGGTGRSVAADSAGCALRGGKRRLWTGAAALAVLTVALGAAAVHLTAGAPAQSEEGGAGLPPATTEVTQEDLTDSRSASGKLGYGPVTEVSGRQSGTLTKLPQSGAGIGRGETLFEVDTDPVTVMYGDHPAYRRLAVGAEGTDVRQLERNLSELGYEGFTADGTYTWATATAVMEWQRDRGTEQTGTVELGTVVFTSGAVRVDSLKAEEGDRIRTGGPVLEYTGTQQLVTAELEPEDRRLAEEGGAVEITLPGGESVDGRIEDVAVAVRPESQEEDRTVVEVVVSFDGEEAERAAAEYPLAAVDASFVAETREEVLTVPVAALVAMNGGGFGVEVVDESSSAYVPVETGLFADGRVEVSGDGISEGSVVGVPK</sequence>
<dbReference type="EMBL" id="JACHLY010000001">
    <property type="protein sequence ID" value="MBB5997749.1"/>
    <property type="molecule type" value="Genomic_DNA"/>
</dbReference>
<feature type="transmembrane region" description="Helical" evidence="4">
    <location>
        <begin position="59"/>
        <end position="80"/>
    </location>
</feature>
<evidence type="ECO:0000313" key="7">
    <source>
        <dbReference type="Proteomes" id="UP000578077"/>
    </source>
</evidence>
<gene>
    <name evidence="6" type="ORF">HNR25_001500</name>
</gene>
<keyword evidence="6" id="KW-0378">Hydrolase</keyword>
<dbReference type="InterPro" id="IPR050465">
    <property type="entry name" value="UPF0194_transport"/>
</dbReference>
<accession>A0A841E8V1</accession>
<evidence type="ECO:0000259" key="5">
    <source>
        <dbReference type="Pfam" id="PF01471"/>
    </source>
</evidence>
<dbReference type="AlphaFoldDB" id="A0A841E8V1"/>
<keyword evidence="2" id="KW-0175">Coiled coil</keyword>
<comment type="subcellular location">
    <subcellularLocation>
        <location evidence="1">Cell envelope</location>
    </subcellularLocation>
</comment>
<keyword evidence="4" id="KW-0472">Membrane</keyword>
<evidence type="ECO:0000256" key="3">
    <source>
        <dbReference type="SAM" id="MobiDB-lite"/>
    </source>
</evidence>
<feature type="compositionally biased region" description="Polar residues" evidence="3">
    <location>
        <begin position="126"/>
        <end position="137"/>
    </location>
</feature>
<feature type="region of interest" description="Disordered" evidence="3">
    <location>
        <begin position="1"/>
        <end position="45"/>
    </location>
</feature>
<reference evidence="6 7" key="1">
    <citation type="submission" date="2020-08" db="EMBL/GenBank/DDBJ databases">
        <title>Sequencing the genomes of 1000 actinobacteria strains.</title>
        <authorList>
            <person name="Klenk H.-P."/>
        </authorList>
    </citation>
    <scope>NUCLEOTIDE SEQUENCE [LARGE SCALE GENOMIC DNA]</scope>
    <source>
        <strain evidence="6 7">DSM 44593</strain>
    </source>
</reference>
<dbReference type="InterPro" id="IPR036366">
    <property type="entry name" value="PGBDSf"/>
</dbReference>
<keyword evidence="7" id="KW-1185">Reference proteome</keyword>
<proteinExistence type="predicted"/>
<keyword evidence="4" id="KW-0812">Transmembrane</keyword>
<feature type="domain" description="Peptidoglycan binding-like" evidence="5">
    <location>
        <begin position="176"/>
        <end position="224"/>
    </location>
</feature>
<dbReference type="RefSeq" id="WP_184633960.1">
    <property type="nucleotide sequence ID" value="NZ_BAABKT010000005.1"/>
</dbReference>
<organism evidence="6 7">
    <name type="scientific">Streptomonospora salina</name>
    <dbReference type="NCBI Taxonomy" id="104205"/>
    <lineage>
        <taxon>Bacteria</taxon>
        <taxon>Bacillati</taxon>
        <taxon>Actinomycetota</taxon>
        <taxon>Actinomycetes</taxon>
        <taxon>Streptosporangiales</taxon>
        <taxon>Nocardiopsidaceae</taxon>
        <taxon>Streptomonospora</taxon>
    </lineage>
</organism>
<keyword evidence="4" id="KW-1133">Transmembrane helix</keyword>
<dbReference type="PANTHER" id="PTHR32347">
    <property type="entry name" value="EFFLUX SYSTEM COMPONENT YKNX-RELATED"/>
    <property type="match status" value="1"/>
</dbReference>
<dbReference type="GO" id="GO:0016787">
    <property type="term" value="F:hydrolase activity"/>
    <property type="evidence" value="ECO:0007669"/>
    <property type="project" value="UniProtKB-KW"/>
</dbReference>
<feature type="compositionally biased region" description="Low complexity" evidence="3">
    <location>
        <begin position="21"/>
        <end position="31"/>
    </location>
</feature>